<organism evidence="1 2">
    <name type="scientific">Silvanigrella aquatica</name>
    <dbReference type="NCBI Taxonomy" id="1915309"/>
    <lineage>
        <taxon>Bacteria</taxon>
        <taxon>Pseudomonadati</taxon>
        <taxon>Bdellovibrionota</taxon>
        <taxon>Oligoflexia</taxon>
        <taxon>Silvanigrellales</taxon>
        <taxon>Silvanigrellaceae</taxon>
        <taxon>Silvanigrella</taxon>
    </lineage>
</organism>
<name>A0A1L4CYH4_9BACT</name>
<dbReference type="EMBL" id="CP017834">
    <property type="protein sequence ID" value="APJ03008.1"/>
    <property type="molecule type" value="Genomic_DNA"/>
</dbReference>
<evidence type="ECO:0000313" key="1">
    <source>
        <dbReference type="EMBL" id="APJ03008.1"/>
    </source>
</evidence>
<reference evidence="1 2" key="1">
    <citation type="submission" date="2016-10" db="EMBL/GenBank/DDBJ databases">
        <title>Silvanigrella aquatica sp. nov., isolated from a freshwater lake located in the Black Forest, Germany, description of Silvanigrellaceae fam. nov., Silvanigrellales ord. nov., reclassification of the order Bdellovibrionales in the class Oligoflexia, reclassification of the families Bacteriovoracaceae and Halobacteriovoraceae in the new order Bacteriovoracales ord. nov., and reclassification of the family Pseudobacteriovoracaceae in the order Oligoflexiales.</title>
        <authorList>
            <person name="Hahn M.W."/>
            <person name="Schmidt J."/>
            <person name="Koll U."/>
            <person name="Rohde M."/>
            <person name="Verbag S."/>
            <person name="Pitt A."/>
            <person name="Nakai R."/>
            <person name="Naganuma T."/>
            <person name="Lang E."/>
        </authorList>
    </citation>
    <scope>NUCLEOTIDE SEQUENCE [LARGE SCALE GENOMIC DNA]</scope>
    <source>
        <strain evidence="1 2">MWH-Nonnen-W8red</strain>
    </source>
</reference>
<protein>
    <submittedName>
        <fullName evidence="1">Uncharacterized protein</fullName>
    </submittedName>
</protein>
<sequence>MRIHLPFLQPKIPLHNRINDSFRRAYEEINNTQINKNYNQIPHINKFYSLLLYFNTPEKRINFTLKLLAKCIGNKEVISFTRSKFAHGRMPGDLNKKSRDDLNKEMRYEYERTRRVRDPNTGQTIFEEILPAKINEKKQNYNTYDIYYSLYCLYPMYINIMNCGEFAKSTNVLSLYFLEMLKRYEIKILNGQNPFEFTVTPSYLEMGDHAFNIVRLTLKNGLVIKLFVDSFYRTVRTQNEFNAYLARCKFAYEAQFKLSKLSYLFNKNIDLDSSFVKQNSTLKELTGFVGFESEDCIQFISKVLEKINFEEMINKTHKEYHTYLHRDKDIPREAYTI</sequence>
<proteinExistence type="predicted"/>
<dbReference type="KEGG" id="saqi:AXG55_03390"/>
<keyword evidence="2" id="KW-1185">Reference proteome</keyword>
<gene>
    <name evidence="1" type="ORF">AXG55_03390</name>
</gene>
<dbReference type="RefSeq" id="WP_148696722.1">
    <property type="nucleotide sequence ID" value="NZ_CP017834.1"/>
</dbReference>
<dbReference type="Proteomes" id="UP000184731">
    <property type="component" value="Chromosome"/>
</dbReference>
<evidence type="ECO:0000313" key="2">
    <source>
        <dbReference type="Proteomes" id="UP000184731"/>
    </source>
</evidence>
<accession>A0A1L4CYH4</accession>
<dbReference type="AlphaFoldDB" id="A0A1L4CYH4"/>